<organism evidence="4 5">
    <name type="scientific">Caproiciproducens faecalis</name>
    <dbReference type="NCBI Taxonomy" id="2820301"/>
    <lineage>
        <taxon>Bacteria</taxon>
        <taxon>Bacillati</taxon>
        <taxon>Bacillota</taxon>
        <taxon>Clostridia</taxon>
        <taxon>Eubacteriales</taxon>
        <taxon>Acutalibacteraceae</taxon>
        <taxon>Caproiciproducens</taxon>
    </lineage>
</organism>
<evidence type="ECO:0000313" key="5">
    <source>
        <dbReference type="Proteomes" id="UP000719942"/>
    </source>
</evidence>
<evidence type="ECO:0000256" key="1">
    <source>
        <dbReference type="SAM" id="Phobius"/>
    </source>
</evidence>
<protein>
    <recommendedName>
        <fullName evidence="6">Ig-like domain-containing protein</fullName>
    </recommendedName>
</protein>
<dbReference type="RefSeq" id="WP_219964251.1">
    <property type="nucleotide sequence ID" value="NZ_JAGFNZ010000001.1"/>
</dbReference>
<sequence>MRKLKQFKKGLAVAIAMLMVITMLPDGILKVRAAEGDKTTLYIDDGAISISGDTASYNSGFYTVTNANGFIITQHNSASPTFWDISVTCGNADITLQNVNINEYLNGIHYYKPGFNIAHGASVKLTLSGSNILKGDNSCAGIFVPSGAELTINGTGSLTAISGGNGAGIGGSNSPEYGIGDTSGDDCGTVNIAGGTVTATGNYGGAGIGGGEYTGSGGTINITGGTVTATGNGGSAGIGGGEYLGSGGNVTISGGMVTATGSDGGSGIGNGKNGGNAGTTVITGGSVHAAGGVRGIVQDASGHTEHCVTVNAGTIIGASESLTASVQGSSFSSMQTDESGKLYFWMDENATDLATVQYSSAFYRLSVPVGTADTNATLSSADQMAVLDLSQESITIGASSITAKNTNKQDAGLCSNGYVITQSAGGSTTNTITVTGGSQKITLQNVDVENSAGSAFSIASGAAVNLSLSGANTLNSISGDGIDVPLGASLDIVGGDSLTAAGSANNVGIGDCENCGTVTIDGGTVTVRGGSSGSGLGGAYYGGIVLCSITINGGTVTAYGGYSSPAAIFGAIVINGGTVTAIGSGPDSNTTGSGIGGFGSSVTINGGTVTARGGGGGAGIGGMTCPVTVNGGTVDAYGGSDGAGIGGVYYMNDYTVNITGGTVTAHGGYSNGAGIGSGSGNLVWSSETGGTVNISGGFVKAYSGQQSAGIGGSLNISGGTVNISGGTVEAYGDRTSGIGGGNRNTSVEATITGGSVNSSIQGTPTNGANSVYLTAVSIPAGTDVSNLSLLQNGSKYTYGYKNMRTDGASRGKLYLWLPANTETAADVTTDGGSYNGYYGSVGTGNNSTLRMNQSVLSIGGITGGGIYTYGSVPAVTTGGGSGAGNVTYTFTGTDYYSASEPTGVGIFSVTAQKAEDACYYASTATASFTIVPKELTGSDVTVTIPTQEYTGSALTPDVNVAYNGAVLTEGTDYTVSFINNTNIAQSTDQDSPAAAITFIGNFSGSISKAFTIEARPVISVSHVPDNLDEWSAKIDFTVEAAAGSSGIKSVTVKKDTDETSTDIQDTLNEGKYSFTATKNGSYIFTVTSNSGFTASQTVEASKIDTAAPSVGSISGNPESPEQSAALSVKVTPGVSGIGRVKVSRYGSGQWTVLTGVPIADTANADGSHTYIYTVTENGTYKFTVTSAAGVSTDSNSVNVTKIDTVKPTVSVSAKKADGSDYAGGTWANQDVTLNVSNTASNLGTTGFEYSTDSGDTWTAFDGSITDLDECTKTYSFRTTSASGIVSDVKSITVKIDKTAPTKTTVGFKQNPFKTVLHFLTFGIFFGDTVDVNFSAADNGSGIDHYEYQVVAKDDTPGTSWQTGSLNISPEFKGTVYVRAVDKAGNTSGIVTKSLVADKTAPTIAVPQTTLLTTSPNASIPAAVEDNGAGVGTVTYQVNGGSVQTIDVTDGAADSLGIYSFSIVSLPDGVYDVVINAQDNSGNCADSVTVHVNKDTTPKVTDVTVMPSPASVDHGAAQIFAAAVTGINNPPTDVIWTVSGNRSSGTTIDANGRLTVAADESAVALTITAASVYDKTKSGQTAVTVNTADQTGFSFASSSVTKKRSDEPFTVDAAGGQGNGSVSYMVTSGADVISIKGNTVTVKKVGTAVITATKAADGSFRQAAAAMTVYIGRGTPDVSTLPAASGINVVGKLSSCELTGGSADVPGTFAWTNPDTIVTESGNYEATFAPADTTDYYNRPCMVRVTVNPVICSSLSDVSFDLTGVTLPNGVTSISVGSFVEPKSNVSSVYSIVENRIVSGKKLEGLTVYNLKLLDQNGNPIEAFTGKITVRIPIPEGFSGDLHVYWYNDSDGTVTDMNARQENGYLVFETTHFSYYAVAELSVKASSGSGTIPNPDTGDGSFPLVPIALLGIYGCGLAVVTKSRRFRTKQ</sequence>
<keyword evidence="1" id="KW-1133">Transmembrane helix</keyword>
<dbReference type="PROSITE" id="PS50835">
    <property type="entry name" value="IG_LIKE"/>
    <property type="match status" value="1"/>
</dbReference>
<accession>A0ABS7DKP5</accession>
<evidence type="ECO:0000313" key="4">
    <source>
        <dbReference type="EMBL" id="MBW7571871.1"/>
    </source>
</evidence>
<dbReference type="InterPro" id="IPR009038">
    <property type="entry name" value="GOLD_dom"/>
</dbReference>
<evidence type="ECO:0000259" key="3">
    <source>
        <dbReference type="PROSITE" id="PS50866"/>
    </source>
</evidence>
<dbReference type="InterPro" id="IPR007110">
    <property type="entry name" value="Ig-like_dom"/>
</dbReference>
<feature type="transmembrane region" description="Helical" evidence="1">
    <location>
        <begin position="1900"/>
        <end position="1919"/>
    </location>
</feature>
<gene>
    <name evidence="4" type="ORF">J5W02_03515</name>
</gene>
<name>A0ABS7DKP5_9FIRM</name>
<keyword evidence="1" id="KW-0472">Membrane</keyword>
<keyword evidence="5" id="KW-1185">Reference proteome</keyword>
<dbReference type="InterPro" id="IPR013783">
    <property type="entry name" value="Ig-like_fold"/>
</dbReference>
<keyword evidence="1" id="KW-0812">Transmembrane</keyword>
<proteinExistence type="predicted"/>
<feature type="domain" description="GOLD" evidence="3">
    <location>
        <begin position="916"/>
        <end position="1130"/>
    </location>
</feature>
<reference evidence="4 5" key="1">
    <citation type="submission" date="2021-03" db="EMBL/GenBank/DDBJ databases">
        <title>Caproiciproducens sp. nov. isolated from feces of cow.</title>
        <authorList>
            <person name="Choi J.-Y."/>
        </authorList>
    </citation>
    <scope>NUCLEOTIDE SEQUENCE [LARGE SCALE GENOMIC DNA]</scope>
    <source>
        <strain evidence="4 5">AGMB10547</strain>
    </source>
</reference>
<dbReference type="EMBL" id="JAGFNZ010000001">
    <property type="protein sequence ID" value="MBW7571871.1"/>
    <property type="molecule type" value="Genomic_DNA"/>
</dbReference>
<evidence type="ECO:0000259" key="2">
    <source>
        <dbReference type="PROSITE" id="PS50835"/>
    </source>
</evidence>
<dbReference type="Proteomes" id="UP000719942">
    <property type="component" value="Unassembled WGS sequence"/>
</dbReference>
<feature type="domain" description="Ig-like" evidence="2">
    <location>
        <begin position="1497"/>
        <end position="1600"/>
    </location>
</feature>
<comment type="caution">
    <text evidence="4">The sequence shown here is derived from an EMBL/GenBank/DDBJ whole genome shotgun (WGS) entry which is preliminary data.</text>
</comment>
<dbReference type="Gene3D" id="2.60.40.10">
    <property type="entry name" value="Immunoglobulins"/>
    <property type="match status" value="2"/>
</dbReference>
<evidence type="ECO:0008006" key="6">
    <source>
        <dbReference type="Google" id="ProtNLM"/>
    </source>
</evidence>
<dbReference type="Pfam" id="PF18889">
    <property type="entry name" value="Beta_helix_3"/>
    <property type="match status" value="10"/>
</dbReference>
<dbReference type="PROSITE" id="PS50866">
    <property type="entry name" value="GOLD"/>
    <property type="match status" value="1"/>
</dbReference>